<reference evidence="1" key="1">
    <citation type="submission" date="2018-05" db="EMBL/GenBank/DDBJ databases">
        <authorList>
            <person name="Lanie J.A."/>
            <person name="Ng W.-L."/>
            <person name="Kazmierczak K.M."/>
            <person name="Andrzejewski T.M."/>
            <person name="Davidsen T.M."/>
            <person name="Wayne K.J."/>
            <person name="Tettelin H."/>
            <person name="Glass J.I."/>
            <person name="Rusch D."/>
            <person name="Podicherti R."/>
            <person name="Tsui H.-C.T."/>
            <person name="Winkler M.E."/>
        </authorList>
    </citation>
    <scope>NUCLEOTIDE SEQUENCE</scope>
</reference>
<evidence type="ECO:0000313" key="1">
    <source>
        <dbReference type="EMBL" id="SVA13964.1"/>
    </source>
</evidence>
<name>A0A381TDZ1_9ZZZZ</name>
<gene>
    <name evidence="1" type="ORF">METZ01_LOCUS66818</name>
</gene>
<protein>
    <submittedName>
        <fullName evidence="1">Uncharacterized protein</fullName>
    </submittedName>
</protein>
<sequence>MSGPVITIPIKSAKITPREQAKGINYKIIPPNWGGSNQPISIYFVRLESGSLIAPRKLMLLK</sequence>
<proteinExistence type="predicted"/>
<dbReference type="AlphaFoldDB" id="A0A381TDZ1"/>
<accession>A0A381TDZ1</accession>
<dbReference type="EMBL" id="UINC01004389">
    <property type="protein sequence ID" value="SVA13964.1"/>
    <property type="molecule type" value="Genomic_DNA"/>
</dbReference>
<organism evidence="1">
    <name type="scientific">marine metagenome</name>
    <dbReference type="NCBI Taxonomy" id="408172"/>
    <lineage>
        <taxon>unclassified sequences</taxon>
        <taxon>metagenomes</taxon>
        <taxon>ecological metagenomes</taxon>
    </lineage>
</organism>